<keyword evidence="1" id="KW-1133">Transmembrane helix</keyword>
<keyword evidence="1" id="KW-0812">Transmembrane</keyword>
<gene>
    <name evidence="2" type="ORF">DLAC_01761</name>
</gene>
<feature type="transmembrane region" description="Helical" evidence="1">
    <location>
        <begin position="249"/>
        <end position="275"/>
    </location>
</feature>
<proteinExistence type="predicted"/>
<name>A0A152A698_TIELA</name>
<feature type="transmembrane region" description="Helical" evidence="1">
    <location>
        <begin position="83"/>
        <end position="100"/>
    </location>
</feature>
<dbReference type="Proteomes" id="UP000076078">
    <property type="component" value="Unassembled WGS sequence"/>
</dbReference>
<evidence type="ECO:0000313" key="2">
    <source>
        <dbReference type="EMBL" id="KYR01752.1"/>
    </source>
</evidence>
<evidence type="ECO:0000256" key="1">
    <source>
        <dbReference type="SAM" id="Phobius"/>
    </source>
</evidence>
<feature type="transmembrane region" description="Helical" evidence="1">
    <location>
        <begin position="128"/>
        <end position="148"/>
    </location>
</feature>
<reference evidence="2 3" key="1">
    <citation type="submission" date="2015-12" db="EMBL/GenBank/DDBJ databases">
        <title>Dictyostelia acquired genes for synthesis and detection of signals that induce cell-type specialization by lateral gene transfer from prokaryotes.</title>
        <authorList>
            <person name="Gloeckner G."/>
            <person name="Schaap P."/>
        </authorList>
    </citation>
    <scope>NUCLEOTIDE SEQUENCE [LARGE SCALE GENOMIC DNA]</scope>
    <source>
        <strain evidence="2 3">TK</strain>
    </source>
</reference>
<sequence>MNINSIEEVDVIEQTDLIEEPLIQLESISGRSGDLNFFTHIENSSRFLIWHLRLIGIGWGVKWISIVHALVVLAILVIHNPPWIISISTYLFLVFLASRLEHLEVVLYHLVHSDIFNNRYRSKYQKVVIVYLVLTIWCVCIGMIPFLIKYPNSTTDNKVLNVFEGLYSWLGFSIAIITRSCIFILFYIILFLHYLEKYYFQQIIETRSLLNTPYGPLEVINEEKEETPTVDSLIQLHTKLRESLNKTMVSLRLMLVVIMLALAIFFVLAVWDYFIQDDRSGALKFNIVWVIVCPLIFIILLLPILLVNNDWSELTIQVRIWIEYTMEERTFLLAYLSQQPIQFSIFGIVITKQLVASVTFTLLATAATLVLDRLETIYPSLAFLN</sequence>
<accession>A0A152A698</accession>
<comment type="caution">
    <text evidence="2">The sequence shown here is derived from an EMBL/GenBank/DDBJ whole genome shotgun (WGS) entry which is preliminary data.</text>
</comment>
<evidence type="ECO:0000313" key="3">
    <source>
        <dbReference type="Proteomes" id="UP000076078"/>
    </source>
</evidence>
<feature type="transmembrane region" description="Helical" evidence="1">
    <location>
        <begin position="287"/>
        <end position="307"/>
    </location>
</feature>
<dbReference type="InParanoid" id="A0A152A698"/>
<keyword evidence="1" id="KW-0472">Membrane</keyword>
<feature type="transmembrane region" description="Helical" evidence="1">
    <location>
        <begin position="168"/>
        <end position="192"/>
    </location>
</feature>
<protein>
    <recommendedName>
        <fullName evidence="4">Transmembrane protein</fullName>
    </recommendedName>
</protein>
<dbReference type="AlphaFoldDB" id="A0A152A698"/>
<dbReference type="EMBL" id="LODT01000006">
    <property type="protein sequence ID" value="KYR01752.1"/>
    <property type="molecule type" value="Genomic_DNA"/>
</dbReference>
<keyword evidence="3" id="KW-1185">Reference proteome</keyword>
<evidence type="ECO:0008006" key="4">
    <source>
        <dbReference type="Google" id="ProtNLM"/>
    </source>
</evidence>
<feature type="transmembrane region" description="Helical" evidence="1">
    <location>
        <begin position="54"/>
        <end position="77"/>
    </location>
</feature>
<dbReference type="OMA" id="RIWIEYT"/>
<organism evidence="2 3">
    <name type="scientific">Tieghemostelium lacteum</name>
    <name type="common">Slime mold</name>
    <name type="synonym">Dictyostelium lacteum</name>
    <dbReference type="NCBI Taxonomy" id="361077"/>
    <lineage>
        <taxon>Eukaryota</taxon>
        <taxon>Amoebozoa</taxon>
        <taxon>Evosea</taxon>
        <taxon>Eumycetozoa</taxon>
        <taxon>Dictyostelia</taxon>
        <taxon>Dictyosteliales</taxon>
        <taxon>Raperosteliaceae</taxon>
        <taxon>Tieghemostelium</taxon>
    </lineage>
</organism>